<dbReference type="Proteomes" id="UP000430843">
    <property type="component" value="Unassembled WGS sequence"/>
</dbReference>
<evidence type="ECO:0000313" key="1">
    <source>
        <dbReference type="EMBL" id="KAB2667101.1"/>
    </source>
</evidence>
<keyword evidence="2" id="KW-1185">Reference proteome</keyword>
<dbReference type="EMBL" id="WBWA01000002">
    <property type="protein sequence ID" value="KAB2667101.1"/>
    <property type="molecule type" value="Genomic_DNA"/>
</dbReference>
<sequence length="78" mass="8982">MSPAYFQIGGQIIDLMETCRGALACKLQVLHMIIHPRDFGLKQSFEGFFRHQCTSRMFCYFNQHQIKLAGHTTCLAMI</sequence>
<gene>
    <name evidence="1" type="ORF">F9K91_04045</name>
</gene>
<name>A0A833CPF9_9HYPH</name>
<comment type="caution">
    <text evidence="1">The sequence shown here is derived from an EMBL/GenBank/DDBJ whole genome shotgun (WGS) entry which is preliminary data.</text>
</comment>
<evidence type="ECO:0000313" key="2">
    <source>
        <dbReference type="Proteomes" id="UP000430843"/>
    </source>
</evidence>
<accession>A0A833CPF9</accession>
<organism evidence="1 2">
    <name type="scientific">Brucella tritici</name>
    <dbReference type="NCBI Taxonomy" id="94626"/>
    <lineage>
        <taxon>Bacteria</taxon>
        <taxon>Pseudomonadati</taxon>
        <taxon>Pseudomonadota</taxon>
        <taxon>Alphaproteobacteria</taxon>
        <taxon>Hyphomicrobiales</taxon>
        <taxon>Brucellaceae</taxon>
        <taxon>Brucella/Ochrobactrum group</taxon>
        <taxon>Brucella</taxon>
    </lineage>
</organism>
<dbReference type="AlphaFoldDB" id="A0A833CPF9"/>
<protein>
    <submittedName>
        <fullName evidence="1">Uncharacterized protein</fullName>
    </submittedName>
</protein>
<reference evidence="1 2" key="1">
    <citation type="submission" date="2019-09" db="EMBL/GenBank/DDBJ databases">
        <title>Taxonomic organization of the family Brucellaceae based on a phylogenomic approach.</title>
        <authorList>
            <person name="Leclercq S."/>
            <person name="Cloeckaert A."/>
            <person name="Zygmunt M.S."/>
        </authorList>
    </citation>
    <scope>NUCLEOTIDE SEQUENCE [LARGE SCALE GENOMIC DNA]</scope>
    <source>
        <strain evidence="1 2">LMG 18957</strain>
    </source>
</reference>
<proteinExistence type="predicted"/>